<dbReference type="EMBL" id="VWLB01000009">
    <property type="protein sequence ID" value="KAA3929675.1"/>
    <property type="molecule type" value="Genomic_DNA"/>
</dbReference>
<evidence type="ECO:0000313" key="5">
    <source>
        <dbReference type="Proteomes" id="UP000286031"/>
    </source>
</evidence>
<evidence type="ECO:0000313" key="2">
    <source>
        <dbReference type="EMBL" id="KAA3929675.1"/>
    </source>
</evidence>
<dbReference type="Proteomes" id="UP000286031">
    <property type="component" value="Unassembled WGS sequence"/>
</dbReference>
<comment type="caution">
    <text evidence="4">The sequence shown here is derived from an EMBL/GenBank/DDBJ whole genome shotgun (WGS) entry which is preliminary data.</text>
</comment>
<dbReference type="EMBL" id="VWKB01000011">
    <property type="protein sequence ID" value="KAA4100492.1"/>
    <property type="molecule type" value="Genomic_DNA"/>
</dbReference>
<accession>A0A413EIE8</accession>
<evidence type="ECO:0000313" key="6">
    <source>
        <dbReference type="Proteomes" id="UP000365824"/>
    </source>
</evidence>
<protein>
    <submittedName>
        <fullName evidence="4">Ferritin</fullName>
    </submittedName>
</protein>
<dbReference type="SUPFAM" id="SSF47240">
    <property type="entry name" value="Ferritin-like"/>
    <property type="match status" value="1"/>
</dbReference>
<evidence type="ECO:0000313" key="3">
    <source>
        <dbReference type="EMBL" id="KAA4100492.1"/>
    </source>
</evidence>
<evidence type="ECO:0000313" key="7">
    <source>
        <dbReference type="Proteomes" id="UP000473905"/>
    </source>
</evidence>
<name>A0A413EIE8_BACOV</name>
<proteinExistence type="predicted"/>
<feature type="domain" description="Ferritin-like diiron" evidence="1">
    <location>
        <begin position="1"/>
        <end position="144"/>
    </location>
</feature>
<reference evidence="4 5" key="1">
    <citation type="submission" date="2018-08" db="EMBL/GenBank/DDBJ databases">
        <title>A genome reference for cultivated species of the human gut microbiota.</title>
        <authorList>
            <person name="Zou Y."/>
            <person name="Xue W."/>
            <person name="Luo G."/>
        </authorList>
    </citation>
    <scope>NUCLEOTIDE SEQUENCE [LARGE SCALE GENOMIC DNA]</scope>
    <source>
        <strain evidence="4 5">AF04-46</strain>
    </source>
</reference>
<dbReference type="AlphaFoldDB" id="A0A413EIE8"/>
<gene>
    <name evidence="4" type="ORF">DWV35_21570</name>
    <name evidence="3" type="ORF">F3D66_09710</name>
    <name evidence="2" type="ORF">F3F25_07705</name>
</gene>
<evidence type="ECO:0000259" key="1">
    <source>
        <dbReference type="PROSITE" id="PS50905"/>
    </source>
</evidence>
<dbReference type="InterPro" id="IPR008331">
    <property type="entry name" value="Ferritin_DPS_dom"/>
</dbReference>
<organism evidence="4 5">
    <name type="scientific">Bacteroides ovatus</name>
    <dbReference type="NCBI Taxonomy" id="28116"/>
    <lineage>
        <taxon>Bacteria</taxon>
        <taxon>Pseudomonadati</taxon>
        <taxon>Bacteroidota</taxon>
        <taxon>Bacteroidia</taxon>
        <taxon>Bacteroidales</taxon>
        <taxon>Bacteroidaceae</taxon>
        <taxon>Bacteroides</taxon>
    </lineage>
</organism>
<dbReference type="Gene3D" id="1.20.1260.10">
    <property type="match status" value="1"/>
</dbReference>
<dbReference type="EMBL" id="QSBI01000036">
    <property type="protein sequence ID" value="RGX06614.1"/>
    <property type="molecule type" value="Genomic_DNA"/>
</dbReference>
<sequence length="151" mass="17795">MIDKRIESTMNELINAEIWSTNLYLSLQVYFESEQLPILSSWLNTQAQDNMNKVYQMMSWIYHNGGCVAINEIKRDVQKWQAPVSALNELIEHERYMSRLVSILLILCRNVDASSNSFINRLYSDRIYLSTALLELLRILAQENVRRLPYF</sequence>
<keyword evidence="7" id="KW-1185">Reference proteome</keyword>
<reference evidence="6 7" key="2">
    <citation type="journal article" date="2019" name="Nat. Med.">
        <title>A library of human gut bacterial isolates paired with longitudinal multiomics data enables mechanistic microbiome research.</title>
        <authorList>
            <person name="Poyet M."/>
            <person name="Groussin M."/>
            <person name="Gibbons S.M."/>
            <person name="Avila-Pacheco J."/>
            <person name="Jiang X."/>
            <person name="Kearney S.M."/>
            <person name="Perrotta A.R."/>
            <person name="Berdy B."/>
            <person name="Zhao S."/>
            <person name="Lieberman T.D."/>
            <person name="Swanson P.K."/>
            <person name="Smith M."/>
            <person name="Roesemann S."/>
            <person name="Alexander J.E."/>
            <person name="Rich S.A."/>
            <person name="Livny J."/>
            <person name="Vlamakis H."/>
            <person name="Clish C."/>
            <person name="Bullock K."/>
            <person name="Deik A."/>
            <person name="Scott J."/>
            <person name="Pierce K.A."/>
            <person name="Xavier R.J."/>
            <person name="Alm E.J."/>
        </authorList>
    </citation>
    <scope>NUCLEOTIDE SEQUENCE [LARGE SCALE GENOMIC DNA]</scope>
    <source>
        <strain evidence="3 7">BIOML-A134</strain>
        <strain evidence="2 6">BIOML-A160</strain>
    </source>
</reference>
<dbReference type="InterPro" id="IPR009040">
    <property type="entry name" value="Ferritin-like_diiron"/>
</dbReference>
<dbReference type="InterPro" id="IPR012347">
    <property type="entry name" value="Ferritin-like"/>
</dbReference>
<dbReference type="InterPro" id="IPR009078">
    <property type="entry name" value="Ferritin-like_SF"/>
</dbReference>
<dbReference type="Proteomes" id="UP000473905">
    <property type="component" value="Unassembled WGS sequence"/>
</dbReference>
<evidence type="ECO:0000313" key="4">
    <source>
        <dbReference type="EMBL" id="RGX06614.1"/>
    </source>
</evidence>
<dbReference type="Pfam" id="PF00210">
    <property type="entry name" value="Ferritin"/>
    <property type="match status" value="1"/>
</dbReference>
<dbReference type="GO" id="GO:0008199">
    <property type="term" value="F:ferric iron binding"/>
    <property type="evidence" value="ECO:0007669"/>
    <property type="project" value="InterPro"/>
</dbReference>
<dbReference type="PROSITE" id="PS50905">
    <property type="entry name" value="FERRITIN_LIKE"/>
    <property type="match status" value="1"/>
</dbReference>
<dbReference type="Proteomes" id="UP000365824">
    <property type="component" value="Unassembled WGS sequence"/>
</dbReference>